<accession>A0A286DJK9</accession>
<dbReference type="RefSeq" id="WP_097229113.1">
    <property type="nucleotide sequence ID" value="NZ_OCNE01000001.1"/>
</dbReference>
<evidence type="ECO:0000313" key="2">
    <source>
        <dbReference type="EMBL" id="SOD58858.1"/>
    </source>
</evidence>
<dbReference type="InterPro" id="IPR002931">
    <property type="entry name" value="Transglutaminase-like"/>
</dbReference>
<dbReference type="EMBL" id="OCNE01000001">
    <property type="protein sequence ID" value="SOD58858.1"/>
    <property type="molecule type" value="Genomic_DNA"/>
</dbReference>
<reference evidence="2 3" key="1">
    <citation type="submission" date="2017-09" db="EMBL/GenBank/DDBJ databases">
        <authorList>
            <person name="Ehlers B."/>
            <person name="Leendertz F.H."/>
        </authorList>
    </citation>
    <scope>NUCLEOTIDE SEQUENCE [LARGE SCALE GENOMIC DNA]</scope>
    <source>
        <strain evidence="2 3">CGMCC 4.7095</strain>
    </source>
</reference>
<feature type="domain" description="Transglutaminase-like" evidence="1">
    <location>
        <begin position="107"/>
        <end position="163"/>
    </location>
</feature>
<evidence type="ECO:0000313" key="3">
    <source>
        <dbReference type="Proteomes" id="UP000219072"/>
    </source>
</evidence>
<name>A0A286DJK9_9ACTN</name>
<organism evidence="2 3">
    <name type="scientific">Streptomyces zhaozhouensis</name>
    <dbReference type="NCBI Taxonomy" id="1300267"/>
    <lineage>
        <taxon>Bacteria</taxon>
        <taxon>Bacillati</taxon>
        <taxon>Actinomycetota</taxon>
        <taxon>Actinomycetes</taxon>
        <taxon>Kitasatosporales</taxon>
        <taxon>Streptomycetaceae</taxon>
        <taxon>Streptomyces</taxon>
    </lineage>
</organism>
<dbReference type="Pfam" id="PF01841">
    <property type="entry name" value="Transglut_core"/>
    <property type="match status" value="1"/>
</dbReference>
<dbReference type="InterPro" id="IPR038765">
    <property type="entry name" value="Papain-like_cys_pep_sf"/>
</dbReference>
<dbReference type="SUPFAM" id="SSF54001">
    <property type="entry name" value="Cysteine proteinases"/>
    <property type="match status" value="1"/>
</dbReference>
<keyword evidence="3" id="KW-1185">Reference proteome</keyword>
<evidence type="ECO:0000259" key="1">
    <source>
        <dbReference type="Pfam" id="PF01841"/>
    </source>
</evidence>
<protein>
    <submittedName>
        <fullName evidence="2">Transglutaminase-like superfamily protein</fullName>
    </submittedName>
</protein>
<proteinExistence type="predicted"/>
<dbReference type="Proteomes" id="UP000219072">
    <property type="component" value="Unassembled WGS sequence"/>
</dbReference>
<dbReference type="OrthoDB" id="148799at2"/>
<dbReference type="Gene3D" id="3.10.620.30">
    <property type="match status" value="1"/>
</dbReference>
<dbReference type="AlphaFoldDB" id="A0A286DJK9"/>
<gene>
    <name evidence="2" type="ORF">SAMN06297387_101360</name>
</gene>
<sequence>MPEPAPHAAPLAPETAAFHTTQSAFTDPGRHAGAYAGLPADPAQLARAARGLVIHRLEGTHLGYEIPERRLHHDAETRYLDDILHLILDRDSAPLTEQRAHDDRFIGIRRDFALLLCSFLRHAGIPARMRYGFADYFADDGFHADHAVTEYWDPHRGWLLADANVATEPPAGIDPLDVPRDRFLTAGAAWRAVRAGDADPSTFGVRTPETALVGEWFVGDALRLDLAMLNGAETLLWDVWGDGPTDDAGLTDTLRARYDRVARLTDPHVDLDAARALYLAEPELRVPETVLSLAPFLGARRVTLR</sequence>